<dbReference type="ExpressionAtlas" id="A0A1P8B0G0">
    <property type="expression patterns" value="baseline and differential"/>
</dbReference>
<reference evidence="3" key="2">
    <citation type="journal article" date="2017" name="Plant J.">
        <title>Araport11: a complete reannotation of the Arabidopsis thaliana reference genome.</title>
        <authorList>
            <person name="Cheng C.Y."/>
            <person name="Krishnakumar V."/>
            <person name="Chan A.P."/>
            <person name="Thibaud-Nissen F."/>
            <person name="Schobel S."/>
            <person name="Town C.D."/>
        </authorList>
    </citation>
    <scope>GENOME REANNOTATION</scope>
    <source>
        <strain evidence="3">cv. Columbia</strain>
    </source>
</reference>
<dbReference type="InParanoid" id="A0A1P8B0G0"/>
<keyword evidence="3" id="KW-1185">Reference proteome</keyword>
<dbReference type="Araport" id="AT2G32487"/>
<sequence length="78" mass="9358">MFLFYYLHHHSSSLVSMLISITISYNSTKWADEERYQTSMFQWLHGLLITSSSLSWIKLKERRKTGVKHLCMTHYNML</sequence>
<accession>A0A1P8B0G0</accession>
<dbReference type="AlphaFoldDB" id="A0A1P8B0G0"/>
<evidence type="ECO:0000313" key="1">
    <source>
        <dbReference type="Araport" id="AT2G32487"/>
    </source>
</evidence>
<gene>
    <name evidence="1 2" type="ordered locus">At2g32487</name>
</gene>
<evidence type="ECO:0000313" key="2">
    <source>
        <dbReference type="EMBL" id="ANM62381.1"/>
    </source>
</evidence>
<proteinExistence type="predicted"/>
<protein>
    <submittedName>
        <fullName evidence="2">Uncharacterized protein</fullName>
    </submittedName>
</protein>
<evidence type="ECO:0000313" key="3">
    <source>
        <dbReference type="Proteomes" id="UP000006548"/>
    </source>
</evidence>
<dbReference type="GeneID" id="5007918"/>
<dbReference type="TAIR" id="AT2G32487"/>
<name>A0A1P8B0G0_ARATH</name>
<reference evidence="2 3" key="1">
    <citation type="journal article" date="1999" name="Nature">
        <title>Sequence and analysis of chromosome 2 of the plant Arabidopsis thaliana.</title>
        <authorList>
            <person name="Lin X."/>
            <person name="Kaul S."/>
            <person name="Rounsley S."/>
            <person name="Shea T.P."/>
            <person name="Benito M.I."/>
            <person name="Town C.D."/>
            <person name="Fujii C.Y."/>
            <person name="Mason T."/>
            <person name="Bowman C.L."/>
            <person name="Barnstead M."/>
            <person name="Feldblyum T.V."/>
            <person name="Buell C.R."/>
            <person name="Ketchum K.A."/>
            <person name="Lee J."/>
            <person name="Ronning C.M."/>
            <person name="Koo H.L."/>
            <person name="Moffat K.S."/>
            <person name="Cronin L.A."/>
            <person name="Shen M."/>
            <person name="Pai G."/>
            <person name="Van Aken S."/>
            <person name="Umayam L."/>
            <person name="Tallon L.J."/>
            <person name="Gill J.E."/>
            <person name="Adams M.D."/>
            <person name="Carrera A.J."/>
            <person name="Creasy T.H."/>
            <person name="Goodman H.M."/>
            <person name="Somerville C.R."/>
            <person name="Copenhaver G.P."/>
            <person name="Preuss D."/>
            <person name="Nierman W.C."/>
            <person name="White O."/>
            <person name="Eisen J.A."/>
            <person name="Salzberg S.L."/>
            <person name="Fraser C.M."/>
            <person name="Venter J.C."/>
        </authorList>
    </citation>
    <scope>NUCLEOTIDE SEQUENCE [LARGE SCALE GENOMIC DNA]</scope>
    <source>
        <strain evidence="3">cv. Columbia</strain>
    </source>
</reference>
<dbReference type="RefSeq" id="NP_001324541.1">
    <property type="nucleotide sequence ID" value="NM_001336397.1"/>
</dbReference>
<dbReference type="Proteomes" id="UP000006548">
    <property type="component" value="Chromosome 2"/>
</dbReference>
<organism evidence="2 3">
    <name type="scientific">Arabidopsis thaliana</name>
    <name type="common">Mouse-ear cress</name>
    <dbReference type="NCBI Taxonomy" id="3702"/>
    <lineage>
        <taxon>Eukaryota</taxon>
        <taxon>Viridiplantae</taxon>
        <taxon>Streptophyta</taxon>
        <taxon>Embryophyta</taxon>
        <taxon>Tracheophyta</taxon>
        <taxon>Spermatophyta</taxon>
        <taxon>Magnoliopsida</taxon>
        <taxon>eudicotyledons</taxon>
        <taxon>Gunneridae</taxon>
        <taxon>Pentapetalae</taxon>
        <taxon>rosids</taxon>
        <taxon>malvids</taxon>
        <taxon>Brassicales</taxon>
        <taxon>Brassicaceae</taxon>
        <taxon>Camelineae</taxon>
        <taxon>Arabidopsis</taxon>
    </lineage>
</organism>
<dbReference type="EMBL" id="CP002685">
    <property type="protein sequence ID" value="ANM62381.1"/>
    <property type="molecule type" value="Genomic_DNA"/>
</dbReference>